<gene>
    <name evidence="13" type="ORF">OCTVUL_1B001185</name>
</gene>
<reference evidence="13" key="1">
    <citation type="submission" date="2023-08" db="EMBL/GenBank/DDBJ databases">
        <authorList>
            <person name="Alioto T."/>
            <person name="Alioto T."/>
            <person name="Gomez Garrido J."/>
        </authorList>
    </citation>
    <scope>NUCLEOTIDE SEQUENCE</scope>
</reference>
<dbReference type="SUPFAM" id="SSF52058">
    <property type="entry name" value="L domain-like"/>
    <property type="match status" value="1"/>
</dbReference>
<evidence type="ECO:0000256" key="1">
    <source>
        <dbReference type="ARBA" id="ARBA00004123"/>
    </source>
</evidence>
<dbReference type="SMART" id="SM00369">
    <property type="entry name" value="LRR_TYP"/>
    <property type="match status" value="4"/>
</dbReference>
<dbReference type="InterPro" id="IPR025875">
    <property type="entry name" value="Leu-rich_rpt_4"/>
</dbReference>
<protein>
    <submittedName>
        <fullName evidence="13">Leucine-rich repeat-containing protein 49-like isoform X4</fullName>
    </submittedName>
</protein>
<name>A0AA36FDA2_OCTVU</name>
<evidence type="ECO:0000256" key="9">
    <source>
        <dbReference type="ARBA" id="ARBA00023242"/>
    </source>
</evidence>
<keyword evidence="9" id="KW-0539">Nucleus</keyword>
<dbReference type="InterPro" id="IPR035979">
    <property type="entry name" value="RBD_domain_sf"/>
</dbReference>
<dbReference type="PANTHER" id="PTHR45973">
    <property type="entry name" value="PROTEIN PHOSPHATASE 1 REGULATORY SUBUNIT SDS22-RELATED"/>
    <property type="match status" value="1"/>
</dbReference>
<dbReference type="PANTHER" id="PTHR45973:SF8">
    <property type="entry name" value="LEUCINE-RICH REPEAT-CONTAINING PROTEIN 49"/>
    <property type="match status" value="1"/>
</dbReference>
<proteinExistence type="inferred from homology"/>
<feature type="compositionally biased region" description="Low complexity" evidence="11">
    <location>
        <begin position="344"/>
        <end position="354"/>
    </location>
</feature>
<dbReference type="CDD" id="cd12479">
    <property type="entry name" value="RRM2_SNF"/>
    <property type="match status" value="1"/>
</dbReference>
<dbReference type="SMART" id="SM00360">
    <property type="entry name" value="RRM"/>
    <property type="match status" value="2"/>
</dbReference>
<keyword evidence="3" id="KW-0433">Leucine-rich repeat</keyword>
<dbReference type="InterPro" id="IPR012677">
    <property type="entry name" value="Nucleotide-bd_a/b_plait_sf"/>
</dbReference>
<dbReference type="SMART" id="SM00365">
    <property type="entry name" value="LRR_SD22"/>
    <property type="match status" value="6"/>
</dbReference>
<dbReference type="Proteomes" id="UP001162480">
    <property type="component" value="Chromosome 15"/>
</dbReference>
<evidence type="ECO:0000256" key="10">
    <source>
        <dbReference type="ARBA" id="ARBA00023274"/>
    </source>
</evidence>
<feature type="region of interest" description="Disordered" evidence="11">
    <location>
        <begin position="333"/>
        <end position="387"/>
    </location>
</feature>
<keyword evidence="10" id="KW-0687">Ribonucleoprotein</keyword>
<keyword evidence="7" id="KW-0694">RNA-binding</keyword>
<evidence type="ECO:0000256" key="7">
    <source>
        <dbReference type="ARBA" id="ARBA00022884"/>
    </source>
</evidence>
<feature type="domain" description="RRM" evidence="12">
    <location>
        <begin position="17"/>
        <end position="91"/>
    </location>
</feature>
<feature type="domain" description="RRM" evidence="12">
    <location>
        <begin position="194"/>
        <end position="263"/>
    </location>
</feature>
<dbReference type="GO" id="GO:0005681">
    <property type="term" value="C:spliceosomal complex"/>
    <property type="evidence" value="ECO:0007669"/>
    <property type="project" value="UniProtKB-KW"/>
</dbReference>
<evidence type="ECO:0000256" key="6">
    <source>
        <dbReference type="ARBA" id="ARBA00022737"/>
    </source>
</evidence>
<dbReference type="InterPro" id="IPR003591">
    <property type="entry name" value="Leu-rich_rpt_typical-subtyp"/>
</dbReference>
<keyword evidence="6" id="KW-0677">Repeat</keyword>
<evidence type="ECO:0000256" key="5">
    <source>
        <dbReference type="ARBA" id="ARBA00022728"/>
    </source>
</evidence>
<dbReference type="CDD" id="cd12476">
    <property type="entry name" value="RRM1_SNF"/>
    <property type="match status" value="1"/>
</dbReference>
<keyword evidence="14" id="KW-1185">Reference proteome</keyword>
<dbReference type="GO" id="GO:0006397">
    <property type="term" value="P:mRNA processing"/>
    <property type="evidence" value="ECO:0007669"/>
    <property type="project" value="UniProtKB-KW"/>
</dbReference>
<organism evidence="13 14">
    <name type="scientific">Octopus vulgaris</name>
    <name type="common">Common octopus</name>
    <dbReference type="NCBI Taxonomy" id="6645"/>
    <lineage>
        <taxon>Eukaryota</taxon>
        <taxon>Metazoa</taxon>
        <taxon>Spiralia</taxon>
        <taxon>Lophotrochozoa</taxon>
        <taxon>Mollusca</taxon>
        <taxon>Cephalopoda</taxon>
        <taxon>Coleoidea</taxon>
        <taxon>Octopodiformes</taxon>
        <taxon>Octopoda</taxon>
        <taxon>Incirrata</taxon>
        <taxon>Octopodidae</taxon>
        <taxon>Octopus</taxon>
    </lineage>
</organism>
<keyword evidence="4" id="KW-0507">mRNA processing</keyword>
<dbReference type="Pfam" id="PF14580">
    <property type="entry name" value="LRR_9"/>
    <property type="match status" value="1"/>
</dbReference>
<dbReference type="InterPro" id="IPR000504">
    <property type="entry name" value="RRM_dom"/>
</dbReference>
<evidence type="ECO:0000256" key="11">
    <source>
        <dbReference type="SAM" id="MobiDB-lite"/>
    </source>
</evidence>
<evidence type="ECO:0000256" key="4">
    <source>
        <dbReference type="ARBA" id="ARBA00022664"/>
    </source>
</evidence>
<evidence type="ECO:0000313" key="14">
    <source>
        <dbReference type="Proteomes" id="UP001162480"/>
    </source>
</evidence>
<evidence type="ECO:0000313" key="13">
    <source>
        <dbReference type="EMBL" id="CAI9733970.1"/>
    </source>
</evidence>
<dbReference type="Pfam" id="PF00076">
    <property type="entry name" value="RRM_1"/>
    <property type="match status" value="2"/>
</dbReference>
<evidence type="ECO:0000256" key="3">
    <source>
        <dbReference type="ARBA" id="ARBA00022614"/>
    </source>
</evidence>
<dbReference type="FunFam" id="3.30.70.330:FF:000029">
    <property type="entry name" value="U2 small nuclear ribonucleoprotein B"/>
    <property type="match status" value="1"/>
</dbReference>
<dbReference type="InterPro" id="IPR050576">
    <property type="entry name" value="Cilia_flagella_integrity"/>
</dbReference>
<dbReference type="Pfam" id="PF12799">
    <property type="entry name" value="LRR_4"/>
    <property type="match status" value="1"/>
</dbReference>
<comment type="similarity">
    <text evidence="2">Belongs to the RRM U1 A/B'' family.</text>
</comment>
<feature type="compositionally biased region" description="Low complexity" evidence="11">
    <location>
        <begin position="748"/>
        <end position="775"/>
    </location>
</feature>
<keyword evidence="5" id="KW-0747">Spliceosome</keyword>
<dbReference type="SUPFAM" id="SSF54928">
    <property type="entry name" value="RNA-binding domain, RBD"/>
    <property type="match status" value="1"/>
</dbReference>
<dbReference type="Gene3D" id="3.80.10.10">
    <property type="entry name" value="Ribonuclease Inhibitor"/>
    <property type="match status" value="3"/>
</dbReference>
<dbReference type="GO" id="GO:0003723">
    <property type="term" value="F:RNA binding"/>
    <property type="evidence" value="ECO:0007669"/>
    <property type="project" value="UniProtKB-KW"/>
</dbReference>
<keyword evidence="8" id="KW-0508">mRNA splicing</keyword>
<feature type="compositionally biased region" description="Polar residues" evidence="11">
    <location>
        <begin position="366"/>
        <end position="385"/>
    </location>
</feature>
<comment type="subcellular location">
    <subcellularLocation>
        <location evidence="1">Nucleus</location>
    </subcellularLocation>
</comment>
<dbReference type="FunFam" id="3.30.70.330:FF:000039">
    <property type="entry name" value="U1 small nuclear ribonucleoprotein A"/>
    <property type="match status" value="1"/>
</dbReference>
<dbReference type="EMBL" id="OX597828">
    <property type="protein sequence ID" value="CAI9733970.1"/>
    <property type="molecule type" value="Genomic_DNA"/>
</dbReference>
<dbReference type="Gene3D" id="3.30.70.330">
    <property type="match status" value="2"/>
</dbReference>
<dbReference type="GO" id="GO:0030532">
    <property type="term" value="C:small nuclear ribonucleoprotein complex"/>
    <property type="evidence" value="ECO:0007669"/>
    <property type="project" value="UniProtKB-ARBA"/>
</dbReference>
<dbReference type="GO" id="GO:0008380">
    <property type="term" value="P:RNA splicing"/>
    <property type="evidence" value="ECO:0007669"/>
    <property type="project" value="UniProtKB-KW"/>
</dbReference>
<evidence type="ECO:0000256" key="8">
    <source>
        <dbReference type="ARBA" id="ARBA00023187"/>
    </source>
</evidence>
<evidence type="ECO:0000256" key="2">
    <source>
        <dbReference type="ARBA" id="ARBA00007243"/>
    </source>
</evidence>
<feature type="region of interest" description="Disordered" evidence="11">
    <location>
        <begin position="743"/>
        <end position="800"/>
    </location>
</feature>
<feature type="compositionally biased region" description="Basic and acidic residues" evidence="11">
    <location>
        <begin position="104"/>
        <end position="121"/>
    </location>
</feature>
<dbReference type="AlphaFoldDB" id="A0AA36FDA2"/>
<accession>A0AA36FDA2</accession>
<dbReference type="InterPro" id="IPR032675">
    <property type="entry name" value="LRR_dom_sf"/>
</dbReference>
<dbReference type="FunFam" id="3.80.10.10:FF:000323">
    <property type="entry name" value="Leucine-rich repeat-containing protein 49 isoform 1"/>
    <property type="match status" value="1"/>
</dbReference>
<evidence type="ECO:0000259" key="12">
    <source>
        <dbReference type="SMART" id="SM00360"/>
    </source>
</evidence>
<feature type="region of interest" description="Disordered" evidence="11">
    <location>
        <begin position="104"/>
        <end position="132"/>
    </location>
</feature>
<sequence length="1090" mass="124073">MTHESFSTTMDIRPNHTIYINNLNESIKKDELKKSLYAIFSQFGQILDIVALKTLKCRGQAFVIFKDINSATNALRSMQGFPFYDKPMRIQYSKKDSDIIAKMKGTYMERPKKKKDDEPENKKRKKGASQQAVAAAAKAQAAGVVPPPIQPISAMAGQPVPQQPVLQQLQQPVVQNSTNLAAPNTIPEQPPNQILFLTNLPEETTEMMLSMLFNQFPGFKEVRLVPGRHDIAFVEFENEMQAGAAKDALQGFKITPNNAMKITFAKKWNEMVAFVLKCYFYISKSGAANQGRETIVLKAAQLAPDLMMKRYWMSSNYPYNHLAEKLPLHHRTRSQRHLYQSNTLSSEHSSPEPLSVDEDARYPQHTCRNTSFSPKTSNLQKNYPTFSPGDRVLSMENPISPGVPVLYRTAEEKSINPDRLNLDRRRFTVCPILEGEEPLRLLNYQHNLIKKIEHVNYLNKLIFLDFYDNQIEEIDGLCHLKSLRVLMLGKNRIKKIQNLDSLPKLDVLDLHNNQISEITNLNHLSELRVLNLAGNLFKHVENLNGMDSLMELNLRRNRIQSVLDIDCLPSLQRLYLSFNEICSFSAISCLSESSSLSEVSLDGNPIAIEHSYRQNVLYNMQQLRLLDMRRVSEDERRMALVAARKEEERKREMRKIATLKEKRRVAINNAKKQWDVIQGSLMSHVGKTGKIPELYTQHVGSYPNTRRPNDTGIPQNKDAATIFDDVFHISGKLEKLLKYPAGSHSAQSDVPSTATDVTSTSTDVPSTSTDVPSTPNLSDEQQEGEIPKNSGSKSHNEQLKSTKQTFIFRSPSNIENDECDLNNLAELDDNSLAMFGIGSLEALDRTWGLPTAGNVTTVLFNFIDFDEIVKHLPKLKSRFPGLVCLVLNACNIHSLTQLNALATVRRLDHIVIDEVNPVTKFSLWRYYLLFRLAHFSLKTINNKEVTATDIVHAEHLFGTFSHLMTTYLTSAQLITLVSETKKKQILATLEERNKKATDTKFFDKSQEELAGRSILVYPGSSRHQKSKICKRLAKEYVSEIVRNVLHAEKKRSEVSRIWPELFEDFLLNILSDMNDTNTYIKNWFDKLEKS</sequence>